<comment type="similarity">
    <text evidence="2">Belongs to the acylphosphatase family.</text>
</comment>
<proteinExistence type="inferred from homology"/>
<feature type="domain" description="Acylphosphatase-like" evidence="3">
    <location>
        <begin position="1"/>
        <end position="73"/>
    </location>
</feature>
<dbReference type="GO" id="GO:0003998">
    <property type="term" value="F:acylphosphatase activity"/>
    <property type="evidence" value="ECO:0007669"/>
    <property type="project" value="UniProtKB-EC"/>
</dbReference>
<name>A0A517MU87_9BACT</name>
<reference evidence="4 5" key="1">
    <citation type="submission" date="2019-02" db="EMBL/GenBank/DDBJ databases">
        <title>Deep-cultivation of Planctomycetes and their phenomic and genomic characterization uncovers novel biology.</title>
        <authorList>
            <person name="Wiegand S."/>
            <person name="Jogler M."/>
            <person name="Boedeker C."/>
            <person name="Pinto D."/>
            <person name="Vollmers J."/>
            <person name="Rivas-Marin E."/>
            <person name="Kohn T."/>
            <person name="Peeters S.H."/>
            <person name="Heuer A."/>
            <person name="Rast P."/>
            <person name="Oberbeckmann S."/>
            <person name="Bunk B."/>
            <person name="Jeske O."/>
            <person name="Meyerdierks A."/>
            <person name="Storesund J.E."/>
            <person name="Kallscheuer N."/>
            <person name="Luecker S."/>
            <person name="Lage O.M."/>
            <person name="Pohl T."/>
            <person name="Merkel B.J."/>
            <person name="Hornburger P."/>
            <person name="Mueller R.-W."/>
            <person name="Bruemmer F."/>
            <person name="Labrenz M."/>
            <person name="Spormann A.M."/>
            <person name="Op den Camp H."/>
            <person name="Overmann J."/>
            <person name="Amann R."/>
            <person name="Jetten M.S.M."/>
            <person name="Mascher T."/>
            <person name="Medema M.H."/>
            <person name="Devos D.P."/>
            <person name="Kaster A.-K."/>
            <person name="Ovreas L."/>
            <person name="Rohde M."/>
            <person name="Galperin M.Y."/>
            <person name="Jogler C."/>
        </authorList>
    </citation>
    <scope>NUCLEOTIDE SEQUENCE [LARGE SCALE GENOMIC DNA]</scope>
    <source>
        <strain evidence="4 5">HG15A2</strain>
    </source>
</reference>
<dbReference type="Gene3D" id="3.30.70.100">
    <property type="match status" value="1"/>
</dbReference>
<dbReference type="Proteomes" id="UP000319852">
    <property type="component" value="Chromosome"/>
</dbReference>
<dbReference type="EC" id="3.6.1.7" evidence="4"/>
<evidence type="ECO:0000259" key="3">
    <source>
        <dbReference type="PROSITE" id="PS51160"/>
    </source>
</evidence>
<keyword evidence="5" id="KW-1185">Reference proteome</keyword>
<dbReference type="InterPro" id="IPR001792">
    <property type="entry name" value="Acylphosphatase-like_dom"/>
</dbReference>
<evidence type="ECO:0000313" key="5">
    <source>
        <dbReference type="Proteomes" id="UP000319852"/>
    </source>
</evidence>
<dbReference type="Pfam" id="PF00708">
    <property type="entry name" value="Acylphosphatase"/>
    <property type="match status" value="1"/>
</dbReference>
<accession>A0A517MU87</accession>
<keyword evidence="4" id="KW-0378">Hydrolase</keyword>
<sequence>MSLLAGGLPVTGYVENLPDGRVHLIADGNPEVLDQLISAIAERMAGNIEKTESSIQKVAPSAAERFADFTIRR</sequence>
<dbReference type="SUPFAM" id="SSF54975">
    <property type="entry name" value="Acylphosphatase/BLUF domain-like"/>
    <property type="match status" value="1"/>
</dbReference>
<evidence type="ECO:0000313" key="4">
    <source>
        <dbReference type="EMBL" id="QDS98445.1"/>
    </source>
</evidence>
<dbReference type="KEGG" id="amob:HG15A2_17240"/>
<evidence type="ECO:0000256" key="1">
    <source>
        <dbReference type="PROSITE-ProRule" id="PRU00520"/>
    </source>
</evidence>
<organism evidence="4 5">
    <name type="scientific">Adhaeretor mobilis</name>
    <dbReference type="NCBI Taxonomy" id="1930276"/>
    <lineage>
        <taxon>Bacteria</taxon>
        <taxon>Pseudomonadati</taxon>
        <taxon>Planctomycetota</taxon>
        <taxon>Planctomycetia</taxon>
        <taxon>Pirellulales</taxon>
        <taxon>Lacipirellulaceae</taxon>
        <taxon>Adhaeretor</taxon>
    </lineage>
</organism>
<dbReference type="PROSITE" id="PS51160">
    <property type="entry name" value="ACYLPHOSPHATASE_3"/>
    <property type="match status" value="1"/>
</dbReference>
<comment type="caution">
    <text evidence="1">Lacks conserved residue(s) required for the propagation of feature annotation.</text>
</comment>
<protein>
    <submittedName>
        <fullName evidence="4">Acylphosphatase</fullName>
        <ecNumber evidence="4">3.6.1.7</ecNumber>
    </submittedName>
</protein>
<dbReference type="InterPro" id="IPR036046">
    <property type="entry name" value="Acylphosphatase-like_dom_sf"/>
</dbReference>
<dbReference type="AlphaFoldDB" id="A0A517MU87"/>
<gene>
    <name evidence="4" type="primary">yccX</name>
    <name evidence="4" type="ORF">HG15A2_17240</name>
</gene>
<evidence type="ECO:0000256" key="2">
    <source>
        <dbReference type="RuleBase" id="RU004168"/>
    </source>
</evidence>
<dbReference type="EMBL" id="CP036263">
    <property type="protein sequence ID" value="QDS98445.1"/>
    <property type="molecule type" value="Genomic_DNA"/>
</dbReference>